<feature type="compositionally biased region" description="Polar residues" evidence="2">
    <location>
        <begin position="235"/>
        <end position="258"/>
    </location>
</feature>
<dbReference type="RefSeq" id="XP_009496763.1">
    <property type="nucleotide sequence ID" value="XM_009498488.1"/>
</dbReference>
<evidence type="ECO:0000256" key="1">
    <source>
        <dbReference type="SAM" id="Coils"/>
    </source>
</evidence>
<evidence type="ECO:0000313" key="3">
    <source>
        <dbReference type="EMBL" id="KCV69192.1"/>
    </source>
</evidence>
<name>A0A058Z6N3_FONAL</name>
<dbReference type="STRING" id="691883.A0A058Z6N3"/>
<organism evidence="3">
    <name type="scientific">Fonticula alba</name>
    <name type="common">Slime mold</name>
    <dbReference type="NCBI Taxonomy" id="691883"/>
    <lineage>
        <taxon>Eukaryota</taxon>
        <taxon>Rotosphaerida</taxon>
        <taxon>Fonticulaceae</taxon>
        <taxon>Fonticula</taxon>
    </lineage>
</organism>
<protein>
    <submittedName>
        <fullName evidence="3">Uncharacterized protein</fullName>
    </submittedName>
</protein>
<dbReference type="Proteomes" id="UP000030693">
    <property type="component" value="Unassembled WGS sequence"/>
</dbReference>
<keyword evidence="1" id="KW-0175">Coiled coil</keyword>
<feature type="region of interest" description="Disordered" evidence="2">
    <location>
        <begin position="110"/>
        <end position="147"/>
    </location>
</feature>
<dbReference type="AlphaFoldDB" id="A0A058Z6N3"/>
<sequence>MSLIPRLVESIKRLHQDLQTERARHAVNDEFDRLRLHVTDRARPTSQLLGTPSAAATLNAEHERIERERRELQARAERLRVERDRLKVLQAAQDEAVATNQVGGPLDFAPGGSASAGATAVSTPPPALHGSGGGHYQHHTGAGAGAPVSPIITTPLLYSPDMHSHLHHQQPVSATQVSTPTGMAPPPVLVSPGGLLLTPLSTTAPHPTGPSAAGPHAGGPSSHLATAPDHLSGSHLASPSSATPPLQYSNSAHSLSLASTPEPGSSPGMSSPTGAAACPESNFARSDSSINERAHHHAYGSADANATGGTAVPLSPFAPMAGTESNFRASIDCSSQSFSQLRSTFGG</sequence>
<accession>A0A058Z6N3</accession>
<feature type="compositionally biased region" description="Polar residues" evidence="2">
    <location>
        <begin position="170"/>
        <end position="181"/>
    </location>
</feature>
<reference evidence="3" key="1">
    <citation type="submission" date="2013-04" db="EMBL/GenBank/DDBJ databases">
        <title>The Genome Sequence of Fonticula alba ATCC 38817.</title>
        <authorList>
            <consortium name="The Broad Institute Genomics Platform"/>
            <person name="Russ C."/>
            <person name="Cuomo C."/>
            <person name="Burger G."/>
            <person name="Gray M.W."/>
            <person name="Holland P.W.H."/>
            <person name="King N."/>
            <person name="Lang F.B.F."/>
            <person name="Roger A.J."/>
            <person name="Ruiz-Trillo I."/>
            <person name="Brown M."/>
            <person name="Walker B."/>
            <person name="Young S."/>
            <person name="Zeng Q."/>
            <person name="Gargeya S."/>
            <person name="Fitzgerald M."/>
            <person name="Haas B."/>
            <person name="Abouelleil A."/>
            <person name="Allen A.W."/>
            <person name="Alvarado L."/>
            <person name="Arachchi H.M."/>
            <person name="Berlin A.M."/>
            <person name="Chapman S.B."/>
            <person name="Gainer-Dewar J."/>
            <person name="Goldberg J."/>
            <person name="Griggs A."/>
            <person name="Gujja S."/>
            <person name="Hansen M."/>
            <person name="Howarth C."/>
            <person name="Imamovic A."/>
            <person name="Ireland A."/>
            <person name="Larimer J."/>
            <person name="McCowan C."/>
            <person name="Murphy C."/>
            <person name="Pearson M."/>
            <person name="Poon T.W."/>
            <person name="Priest M."/>
            <person name="Roberts A."/>
            <person name="Saif S."/>
            <person name="Shea T."/>
            <person name="Sisk P."/>
            <person name="Sykes S."/>
            <person name="Wortman J."/>
            <person name="Nusbaum C."/>
            <person name="Birren B."/>
        </authorList>
    </citation>
    <scope>NUCLEOTIDE SEQUENCE [LARGE SCALE GENOMIC DNA]</scope>
    <source>
        <strain evidence="3">ATCC 38817</strain>
    </source>
</reference>
<feature type="compositionally biased region" description="Low complexity" evidence="2">
    <location>
        <begin position="259"/>
        <end position="277"/>
    </location>
</feature>
<evidence type="ECO:0000256" key="2">
    <source>
        <dbReference type="SAM" id="MobiDB-lite"/>
    </source>
</evidence>
<feature type="compositionally biased region" description="Low complexity" evidence="2">
    <location>
        <begin position="190"/>
        <end position="223"/>
    </location>
</feature>
<gene>
    <name evidence="3" type="ORF">H696_04602</name>
</gene>
<feature type="coiled-coil region" evidence="1">
    <location>
        <begin position="55"/>
        <end position="89"/>
    </location>
</feature>
<proteinExistence type="predicted"/>
<dbReference type="EMBL" id="KB932207">
    <property type="protein sequence ID" value="KCV69192.1"/>
    <property type="molecule type" value="Genomic_DNA"/>
</dbReference>
<evidence type="ECO:0000313" key="4">
    <source>
        <dbReference type="Proteomes" id="UP000030693"/>
    </source>
</evidence>
<keyword evidence="4" id="KW-1185">Reference proteome</keyword>
<dbReference type="GeneID" id="20529327"/>
<feature type="region of interest" description="Disordered" evidence="2">
    <location>
        <begin position="166"/>
        <end position="289"/>
    </location>
</feature>
<feature type="compositionally biased region" description="Low complexity" evidence="2">
    <location>
        <begin position="110"/>
        <end position="122"/>
    </location>
</feature>